<dbReference type="GO" id="GO:0003677">
    <property type="term" value="F:DNA binding"/>
    <property type="evidence" value="ECO:0007669"/>
    <property type="project" value="InterPro"/>
</dbReference>
<dbReference type="SUPFAM" id="SSF53098">
    <property type="entry name" value="Ribonuclease H-like"/>
    <property type="match status" value="1"/>
</dbReference>
<dbReference type="OrthoDB" id="9803913at2"/>
<dbReference type="InterPro" id="IPR047296">
    <property type="entry name" value="GIY-YIG_UvrC_Cho"/>
</dbReference>
<feature type="domain" description="UVR" evidence="2">
    <location>
        <begin position="409"/>
        <end position="444"/>
    </location>
</feature>
<dbReference type="EMBL" id="VIGH01000003">
    <property type="protein sequence ID" value="TQF73565.1"/>
    <property type="molecule type" value="Genomic_DNA"/>
</dbReference>
<keyword evidence="1 4" id="KW-0540">Nuclease</keyword>
<evidence type="ECO:0000313" key="4">
    <source>
        <dbReference type="EMBL" id="TQF73565.1"/>
    </source>
</evidence>
<dbReference type="PROSITE" id="PS50151">
    <property type="entry name" value="UVR"/>
    <property type="match status" value="1"/>
</dbReference>
<dbReference type="SUPFAM" id="SSF82771">
    <property type="entry name" value="GIY-YIG endonuclease"/>
    <property type="match status" value="1"/>
</dbReference>
<evidence type="ECO:0000313" key="5">
    <source>
        <dbReference type="Proteomes" id="UP000316256"/>
    </source>
</evidence>
<keyword evidence="1 4" id="KW-0378">Hydrolase</keyword>
<dbReference type="NCBIfam" id="NF005905">
    <property type="entry name" value="PRK07883.1-3"/>
    <property type="match status" value="1"/>
</dbReference>
<keyword evidence="1 4" id="KW-0269">Exonuclease</keyword>
<dbReference type="GO" id="GO:0004527">
    <property type="term" value="F:exonuclease activity"/>
    <property type="evidence" value="ECO:0007669"/>
    <property type="project" value="UniProtKB-KW"/>
</dbReference>
<dbReference type="InterPro" id="IPR035901">
    <property type="entry name" value="GIY-YIG_endonuc_sf"/>
</dbReference>
<dbReference type="SMART" id="SM00465">
    <property type="entry name" value="GIYc"/>
    <property type="match status" value="1"/>
</dbReference>
<dbReference type="PANTHER" id="PTHR30562">
    <property type="entry name" value="UVRC/OXIDOREDUCTASE"/>
    <property type="match status" value="1"/>
</dbReference>
<comment type="caution">
    <text evidence="4">The sequence shown here is derived from an EMBL/GenBank/DDBJ whole genome shotgun (WGS) entry which is preliminary data.</text>
</comment>
<dbReference type="FunFam" id="3.30.420.10:FF:000045">
    <property type="entry name" value="3'-5' exonuclease DinG"/>
    <property type="match status" value="1"/>
</dbReference>
<proteinExistence type="predicted"/>
<dbReference type="GO" id="GO:0009380">
    <property type="term" value="C:excinuclease repair complex"/>
    <property type="evidence" value="ECO:0007669"/>
    <property type="project" value="TreeGrafter"/>
</dbReference>
<dbReference type="AlphaFoldDB" id="A0A541BML0"/>
<dbReference type="InterPro" id="IPR036876">
    <property type="entry name" value="UVR_dom_sf"/>
</dbReference>
<dbReference type="InterPro" id="IPR050066">
    <property type="entry name" value="UvrABC_protein_C"/>
</dbReference>
<dbReference type="NCBIfam" id="TIGR00573">
    <property type="entry name" value="dnaq"/>
    <property type="match status" value="1"/>
</dbReference>
<dbReference type="InterPro" id="IPR000305">
    <property type="entry name" value="GIY-YIG_endonuc"/>
</dbReference>
<dbReference type="NCBIfam" id="NF005907">
    <property type="entry name" value="PRK07883.1-5"/>
    <property type="match status" value="1"/>
</dbReference>
<evidence type="ECO:0000259" key="3">
    <source>
        <dbReference type="PROSITE" id="PS50164"/>
    </source>
</evidence>
<dbReference type="InterPro" id="IPR001943">
    <property type="entry name" value="UVR_dom"/>
</dbReference>
<organism evidence="4 5">
    <name type="scientific">Rhodococcus spelaei</name>
    <dbReference type="NCBI Taxonomy" id="2546320"/>
    <lineage>
        <taxon>Bacteria</taxon>
        <taxon>Bacillati</taxon>
        <taxon>Actinomycetota</taxon>
        <taxon>Actinomycetes</taxon>
        <taxon>Mycobacteriales</taxon>
        <taxon>Nocardiaceae</taxon>
        <taxon>Rhodococcus</taxon>
    </lineage>
</organism>
<protein>
    <submittedName>
        <fullName evidence="4">DEDD exonuclease domain-containing protein</fullName>
    </submittedName>
</protein>
<reference evidence="4 5" key="1">
    <citation type="submission" date="2019-06" db="EMBL/GenBank/DDBJ databases">
        <title>Rhodococcus spaelei sp. nov., isolated from a cave.</title>
        <authorList>
            <person name="Lee S.D."/>
        </authorList>
    </citation>
    <scope>NUCLEOTIDE SEQUENCE [LARGE SCALE GENOMIC DNA]</scope>
    <source>
        <strain evidence="4 5">C9-5</strain>
    </source>
</reference>
<dbReference type="InterPro" id="IPR012337">
    <property type="entry name" value="RNaseH-like_sf"/>
</dbReference>
<dbReference type="InterPro" id="IPR013520">
    <property type="entry name" value="Ribonucl_H"/>
</dbReference>
<accession>A0A541BML0</accession>
<dbReference type="InterPro" id="IPR036397">
    <property type="entry name" value="RNaseH_sf"/>
</dbReference>
<dbReference type="GO" id="GO:0006289">
    <property type="term" value="P:nucleotide-excision repair"/>
    <property type="evidence" value="ECO:0007669"/>
    <property type="project" value="InterPro"/>
</dbReference>
<name>A0A541BML0_9NOCA</name>
<dbReference type="PROSITE" id="PS50164">
    <property type="entry name" value="GIY_YIG"/>
    <property type="match status" value="1"/>
</dbReference>
<keyword evidence="5" id="KW-1185">Reference proteome</keyword>
<gene>
    <name evidence="4" type="ORF">FK531_08765</name>
</gene>
<dbReference type="GO" id="GO:0006260">
    <property type="term" value="P:DNA replication"/>
    <property type="evidence" value="ECO:0007669"/>
    <property type="project" value="InterPro"/>
</dbReference>
<dbReference type="Gene3D" id="3.40.1440.10">
    <property type="entry name" value="GIY-YIG endonuclease"/>
    <property type="match status" value="1"/>
</dbReference>
<dbReference type="PANTHER" id="PTHR30562:SF1">
    <property type="entry name" value="UVRABC SYSTEM PROTEIN C"/>
    <property type="match status" value="1"/>
</dbReference>
<evidence type="ECO:0000259" key="2">
    <source>
        <dbReference type="PROSITE" id="PS50151"/>
    </source>
</evidence>
<dbReference type="SMART" id="SM00479">
    <property type="entry name" value="EXOIII"/>
    <property type="match status" value="1"/>
</dbReference>
<dbReference type="GO" id="GO:0003887">
    <property type="term" value="F:DNA-directed DNA polymerase activity"/>
    <property type="evidence" value="ECO:0007669"/>
    <property type="project" value="InterPro"/>
</dbReference>
<dbReference type="Proteomes" id="UP000316256">
    <property type="component" value="Unassembled WGS sequence"/>
</dbReference>
<dbReference type="Pfam" id="PF00929">
    <property type="entry name" value="RNase_T"/>
    <property type="match status" value="1"/>
</dbReference>
<dbReference type="RefSeq" id="WP_142097768.1">
    <property type="nucleotide sequence ID" value="NZ_VIGH01000003.1"/>
</dbReference>
<dbReference type="InterPro" id="IPR006054">
    <property type="entry name" value="DnaQ"/>
</dbReference>
<dbReference type="CDD" id="cd10434">
    <property type="entry name" value="GIY-YIG_UvrC_Cho"/>
    <property type="match status" value="1"/>
</dbReference>
<dbReference type="Gene3D" id="3.30.420.10">
    <property type="entry name" value="Ribonuclease H-like superfamily/Ribonuclease H"/>
    <property type="match status" value="1"/>
</dbReference>
<dbReference type="CDD" id="cd06127">
    <property type="entry name" value="DEDDh"/>
    <property type="match status" value="1"/>
</dbReference>
<sequence>MSQKSATARQLTFDELDTPLRETTFVVVDLETTGSRSGDDAITEIGAVKIRGGEVIGELATLVDPGRTLAPFIVELTGITSAMLVGAPRIERVLPSFLEFARGAVLVAHNAPFDIGFLKAAAAQCEIAWPPFQVLCTVKLARRVLSREEAPSVKLSALASLFDVSTRPTHRALDDARATVDVLHGLFERVGNLGVHSYPELVDYLPNVSSAQRGKRGLAANLPRTPGVYLFRGPSEEVLYVGTAVNLQRRVRGYFTGSETRARMKEMVALATRVDHVECAHGLEAAVRELRLLAAHAPPYNRRSKFPRRAWWITTTDEPFPRLSVTRRSTADALGPFGNRTDATDVAAMISEVCRIRSCTKKIRRDQVHGPDCPETAVGGCPAGSRPQSPEEYGAVVEAARRLIRGADDEPLHRLRERIEELAAAELFENAARLRDRTAALATALRRAQRLASVAAIDELVAARPRDGGGWELAVIRAGRLASAGVAARGVPPMPVVDALTLAAETVIDEPSPLRGAMAGEVGLVAGWLDTPGVRIVRASHGYAEPSRGGGAWQQWCALARGASLG</sequence>
<feature type="domain" description="GIY-YIG" evidence="3">
    <location>
        <begin position="224"/>
        <end position="302"/>
    </location>
</feature>
<evidence type="ECO:0000256" key="1">
    <source>
        <dbReference type="ARBA" id="ARBA00022839"/>
    </source>
</evidence>
<dbReference type="SUPFAM" id="SSF46600">
    <property type="entry name" value="C-terminal UvrC-binding domain of UvrB"/>
    <property type="match status" value="1"/>
</dbReference>